<dbReference type="Proteomes" id="UP001056384">
    <property type="component" value="Chromosome 8"/>
</dbReference>
<dbReference type="InterPro" id="IPR044053">
    <property type="entry name" value="AsaB-like"/>
</dbReference>
<evidence type="ECO:0000313" key="4">
    <source>
        <dbReference type="Proteomes" id="UP001056384"/>
    </source>
</evidence>
<dbReference type="GO" id="GO:0016491">
    <property type="term" value="F:oxidoreductase activity"/>
    <property type="evidence" value="ECO:0007669"/>
    <property type="project" value="UniProtKB-KW"/>
</dbReference>
<comment type="similarity">
    <text evidence="2">Belongs to the asaB hydroxylase/desaturase family.</text>
</comment>
<organism evidence="3 4">
    <name type="scientific">Septoria linicola</name>
    <dbReference type="NCBI Taxonomy" id="215465"/>
    <lineage>
        <taxon>Eukaryota</taxon>
        <taxon>Fungi</taxon>
        <taxon>Dikarya</taxon>
        <taxon>Ascomycota</taxon>
        <taxon>Pezizomycotina</taxon>
        <taxon>Dothideomycetes</taxon>
        <taxon>Dothideomycetidae</taxon>
        <taxon>Mycosphaerellales</taxon>
        <taxon>Mycosphaerellaceae</taxon>
        <taxon>Septoria</taxon>
    </lineage>
</organism>
<evidence type="ECO:0000256" key="2">
    <source>
        <dbReference type="ARBA" id="ARBA00023604"/>
    </source>
</evidence>
<dbReference type="OrthoDB" id="412788at2759"/>
<protein>
    <submittedName>
        <fullName evidence="3">Hydroxylase/desaturase AsaB</fullName>
    </submittedName>
</protein>
<keyword evidence="1" id="KW-0560">Oxidoreductase</keyword>
<name>A0A9Q9ELW4_9PEZI</name>
<dbReference type="EMBL" id="CP099425">
    <property type="protein sequence ID" value="USW56191.1"/>
    <property type="molecule type" value="Genomic_DNA"/>
</dbReference>
<accession>A0A9Q9ELW4</accession>
<keyword evidence="4" id="KW-1185">Reference proteome</keyword>
<dbReference type="NCBIfam" id="NF041278">
    <property type="entry name" value="CmcJ_NvfI_EfuI"/>
    <property type="match status" value="1"/>
</dbReference>
<dbReference type="PANTHER" id="PTHR34598">
    <property type="entry name" value="BLL6449 PROTEIN"/>
    <property type="match status" value="1"/>
</dbReference>
<dbReference type="PANTHER" id="PTHR34598:SF3">
    <property type="entry name" value="OXIDOREDUCTASE AN1597"/>
    <property type="match status" value="1"/>
</dbReference>
<reference evidence="3" key="1">
    <citation type="submission" date="2022-06" db="EMBL/GenBank/DDBJ databases">
        <title>Complete genome sequences of two strains of the flax pathogen Septoria linicola.</title>
        <authorList>
            <person name="Lapalu N."/>
            <person name="Simon A."/>
            <person name="Demenou B."/>
            <person name="Paumier D."/>
            <person name="Guillot M.-P."/>
            <person name="Gout L."/>
            <person name="Valade R."/>
        </authorList>
    </citation>
    <scope>NUCLEOTIDE SEQUENCE</scope>
    <source>
        <strain evidence="3">SE15195</strain>
    </source>
</reference>
<dbReference type="AlphaFoldDB" id="A0A9Q9ELW4"/>
<evidence type="ECO:0000256" key="1">
    <source>
        <dbReference type="ARBA" id="ARBA00023002"/>
    </source>
</evidence>
<proteinExistence type="inferred from homology"/>
<evidence type="ECO:0000313" key="3">
    <source>
        <dbReference type="EMBL" id="USW56191.1"/>
    </source>
</evidence>
<sequence>MADRESDTEVFASISYIGTVPEGEKAYHMMYGDDGPIPRTNITRIWRQTRFENVRNQMGALSFDRHGIAIHELHTAMTYQDYGCDQKVRDIYFRELEQHLQQFLGASKVEVFRYAIRKRHTEFPVSKGTQYAFAQPTLIAHVDATLLSTMEEIVKRFGDGAKDLSSKRHQWVNVWKPLRGPVNDWPLCFCDASSVHPEDIETTDMVYADYFTENQSLRFNSEQKWFYLSDHQPDEIIIFKQSDSDSRAVGGVPHCSFANPAAHPEESPRESIEARALVFY</sequence>
<gene>
    <name evidence="3" type="ORF">Slin15195_G095100</name>
</gene>